<dbReference type="EMBL" id="JAAKZY010000050">
    <property type="protein sequence ID" value="NGO09406.1"/>
    <property type="molecule type" value="Genomic_DNA"/>
</dbReference>
<organism evidence="2 3">
    <name type="scientific">Streptomyces scabichelini</name>
    <dbReference type="NCBI Taxonomy" id="2711217"/>
    <lineage>
        <taxon>Bacteria</taxon>
        <taxon>Bacillati</taxon>
        <taxon>Actinomycetota</taxon>
        <taxon>Actinomycetes</taxon>
        <taxon>Kitasatosporales</taxon>
        <taxon>Streptomycetaceae</taxon>
        <taxon>Streptomyces</taxon>
    </lineage>
</organism>
<dbReference type="Proteomes" id="UP000472335">
    <property type="component" value="Unassembled WGS sequence"/>
</dbReference>
<feature type="domain" description="AB hydrolase-1" evidence="1">
    <location>
        <begin position="22"/>
        <end position="130"/>
    </location>
</feature>
<dbReference type="RefSeq" id="WP_165260347.1">
    <property type="nucleotide sequence ID" value="NZ_JAAKZY010000050.1"/>
</dbReference>
<dbReference type="AlphaFoldDB" id="A0A6G4V5V9"/>
<keyword evidence="3" id="KW-1185">Reference proteome</keyword>
<keyword evidence="2" id="KW-0378">Hydrolase</keyword>
<dbReference type="InterPro" id="IPR000073">
    <property type="entry name" value="AB_hydrolase_1"/>
</dbReference>
<evidence type="ECO:0000313" key="3">
    <source>
        <dbReference type="Proteomes" id="UP000472335"/>
    </source>
</evidence>
<name>A0A6G4V5V9_9ACTN</name>
<dbReference type="GO" id="GO:0016020">
    <property type="term" value="C:membrane"/>
    <property type="evidence" value="ECO:0007669"/>
    <property type="project" value="TreeGrafter"/>
</dbReference>
<proteinExistence type="predicted"/>
<gene>
    <name evidence="2" type="ORF">G5C60_17840</name>
</gene>
<sequence length="310" mass="32771">MPAFTADDGTELAFHVMGEGEPLLCLPGGPMRASAYLGDLGGLSRHRQLVMLDLRGTGDSGVPADPATYRCDRQVPDVEALRRHLGLEHVDVLAHSAAGDLALLYAARHPERVRTLTLVTARARALGVDFTDEHRREAAALRAAEPWYGATRDAFERTLAGTATDADWDAVAPYFYGRWDEAAQAHAVLDVAQTNEKAGEIYPSPDAFDPATTRAAIASPAAERGRLPGGWVRFVGDCGSVVAGRAVPRAPEGTLPAPSAIMLASPDEPRTCPPAGGGVGRCVVRPSRRFGLRPPAPCTSKGPYAHPATG</sequence>
<dbReference type="PANTHER" id="PTHR43798">
    <property type="entry name" value="MONOACYLGLYCEROL LIPASE"/>
    <property type="match status" value="1"/>
</dbReference>
<protein>
    <submittedName>
        <fullName evidence="2">Alpha/beta hydrolase</fullName>
    </submittedName>
</protein>
<dbReference type="InterPro" id="IPR050266">
    <property type="entry name" value="AB_hydrolase_sf"/>
</dbReference>
<evidence type="ECO:0000259" key="1">
    <source>
        <dbReference type="Pfam" id="PF00561"/>
    </source>
</evidence>
<dbReference type="InterPro" id="IPR029058">
    <property type="entry name" value="AB_hydrolase_fold"/>
</dbReference>
<dbReference type="GO" id="GO:0016787">
    <property type="term" value="F:hydrolase activity"/>
    <property type="evidence" value="ECO:0007669"/>
    <property type="project" value="UniProtKB-KW"/>
</dbReference>
<dbReference type="Gene3D" id="3.40.50.1820">
    <property type="entry name" value="alpha/beta hydrolase"/>
    <property type="match status" value="1"/>
</dbReference>
<accession>A0A6G4V5V9</accession>
<reference evidence="2 3" key="1">
    <citation type="submission" date="2020-02" db="EMBL/GenBank/DDBJ databases">
        <title>Whole-genome analyses of novel actinobacteria.</title>
        <authorList>
            <person name="Sahin N."/>
            <person name="Gencbay T."/>
        </authorList>
    </citation>
    <scope>NUCLEOTIDE SEQUENCE [LARGE SCALE GENOMIC DNA]</scope>
    <source>
        <strain evidence="2 3">HC44</strain>
    </source>
</reference>
<comment type="caution">
    <text evidence="2">The sequence shown here is derived from an EMBL/GenBank/DDBJ whole genome shotgun (WGS) entry which is preliminary data.</text>
</comment>
<dbReference type="PANTHER" id="PTHR43798:SF27">
    <property type="entry name" value="HYDROLASE ALPHA_BETA HYDROLASE FOLD FAMILY"/>
    <property type="match status" value="1"/>
</dbReference>
<dbReference type="SUPFAM" id="SSF53474">
    <property type="entry name" value="alpha/beta-Hydrolases"/>
    <property type="match status" value="1"/>
</dbReference>
<dbReference type="Pfam" id="PF00561">
    <property type="entry name" value="Abhydrolase_1"/>
    <property type="match status" value="1"/>
</dbReference>
<evidence type="ECO:0000313" key="2">
    <source>
        <dbReference type="EMBL" id="NGO09406.1"/>
    </source>
</evidence>